<dbReference type="Gene3D" id="1.10.245.10">
    <property type="entry name" value="SWIB/MDM2 domain"/>
    <property type="match status" value="1"/>
</dbReference>
<feature type="region of interest" description="Disordered" evidence="4">
    <location>
        <begin position="562"/>
        <end position="675"/>
    </location>
</feature>
<keyword evidence="8" id="KW-1185">Reference proteome</keyword>
<dbReference type="InterPro" id="IPR001965">
    <property type="entry name" value="Znf_PHD"/>
</dbReference>
<dbReference type="InterPro" id="IPR004343">
    <property type="entry name" value="Plus-3_dom"/>
</dbReference>
<dbReference type="SUPFAM" id="SSF47592">
    <property type="entry name" value="SWIB/MDM2 domain"/>
    <property type="match status" value="1"/>
</dbReference>
<gene>
    <name evidence="7" type="ORF">CEY00_Acc10957</name>
</gene>
<evidence type="ECO:0000256" key="4">
    <source>
        <dbReference type="SAM" id="MobiDB-lite"/>
    </source>
</evidence>
<dbReference type="InterPro" id="IPR011011">
    <property type="entry name" value="Znf_FYVE_PHD"/>
</dbReference>
<sequence length="675" mass="75716">MKKKGKGKRKAILNKEEIAEDWCFECKDGGLLLVCDYKDCLKSYHAECAGKDESAYETGNQWACKWHSCFICHKSSKFQCFVCPNAVCQRCITAAEFATVRGNKGFCNNCLKLALLAEENVDVDSDGEKVDFKDRNTVEGLFKEYWDIIKEKERLVLEHLHSADAQLKKGKKSKSGSCSDESETYDGNQSASDDDDGDEIEEHKPSRKRKRSKGMKKEMKSNKRGFIGWGSNALISFLESIGRDTSQKLSQYDVSSIVSGYINENKLFHPEKKRKILCDDKLKSVLGRKTVNKHKIYDLLEPHFLENLEPSEDDEPEYSSEDKDENVFVACKKKRKSSGNRKPQEKEVAFDAPKCYFASIVADNIKLVYLKRGVVLEILKQPETFECKVIGSFVRVKSESSDYSLRNSHQLVQVTGIKKTSLEANNTETLLQVSNMSKDICISMLSDDNFSEEECEDLSQKVRGGLLRRPTIVELQEKARSLHGDITKNWIVRELALLQNLIDRANEKGWRKELDEYLWRKQRLQTPSEQLKLLEKVPEVIADDAEAELMFEEAVKDYKQEHASSPKSILMESSETPSDNGGGSGISSGDAAATGGSTAFGNIGSGSANDGNRDAEADNVGSHIQGAKEKEHHGGASVLEVKLSHASETLIPKEEHQESYTKKLPEQSHAAEDQA</sequence>
<evidence type="ECO:0000313" key="8">
    <source>
        <dbReference type="Proteomes" id="UP000241394"/>
    </source>
</evidence>
<dbReference type="InterPro" id="IPR036885">
    <property type="entry name" value="SWIB_MDM2_dom_sf"/>
</dbReference>
<dbReference type="InterPro" id="IPR058668">
    <property type="entry name" value="NERD_dom"/>
</dbReference>
<feature type="region of interest" description="Disordered" evidence="4">
    <location>
        <begin position="168"/>
        <end position="221"/>
    </location>
</feature>
<dbReference type="PANTHER" id="PTHR46851:SF23">
    <property type="entry name" value="SWIB_MDM2 DOMAIN-CONTAINING PROTEIN"/>
    <property type="match status" value="1"/>
</dbReference>
<protein>
    <submittedName>
        <fullName evidence="7">Plus-3 domain, subgroup protein</fullName>
    </submittedName>
</protein>
<reference evidence="7 8" key="1">
    <citation type="submission" date="2017-07" db="EMBL/GenBank/DDBJ databases">
        <title>An improved, manually edited Actinidia chinensis var. chinensis (kiwifruit) genome highlights the challenges associated with draft genomes and gene prediction in plants.</title>
        <authorList>
            <person name="Pilkington S."/>
            <person name="Crowhurst R."/>
            <person name="Hilario E."/>
            <person name="Nardozza S."/>
            <person name="Fraser L."/>
            <person name="Peng Y."/>
            <person name="Gunaseelan K."/>
            <person name="Simpson R."/>
            <person name="Tahir J."/>
            <person name="Deroles S."/>
            <person name="Templeton K."/>
            <person name="Luo Z."/>
            <person name="Davy M."/>
            <person name="Cheng C."/>
            <person name="Mcneilage M."/>
            <person name="Scaglione D."/>
            <person name="Liu Y."/>
            <person name="Zhang Q."/>
            <person name="Datson P."/>
            <person name="De Silva N."/>
            <person name="Gardiner S."/>
            <person name="Bassett H."/>
            <person name="Chagne D."/>
            <person name="Mccallum J."/>
            <person name="Dzierzon H."/>
            <person name="Deng C."/>
            <person name="Wang Y.-Y."/>
            <person name="Barron N."/>
            <person name="Manako K."/>
            <person name="Bowen J."/>
            <person name="Foster T."/>
            <person name="Erridge Z."/>
            <person name="Tiffin H."/>
            <person name="Waite C."/>
            <person name="Davies K."/>
            <person name="Grierson E."/>
            <person name="Laing W."/>
            <person name="Kirk R."/>
            <person name="Chen X."/>
            <person name="Wood M."/>
            <person name="Montefiori M."/>
            <person name="Brummell D."/>
            <person name="Schwinn K."/>
            <person name="Catanach A."/>
            <person name="Fullerton C."/>
            <person name="Li D."/>
            <person name="Meiyalaghan S."/>
            <person name="Nieuwenhuizen N."/>
            <person name="Read N."/>
            <person name="Prakash R."/>
            <person name="Hunter D."/>
            <person name="Zhang H."/>
            <person name="Mckenzie M."/>
            <person name="Knabel M."/>
            <person name="Harris A."/>
            <person name="Allan A."/>
            <person name="Chen A."/>
            <person name="Janssen B."/>
            <person name="Plunkett B."/>
            <person name="Dwamena C."/>
            <person name="Voogd C."/>
            <person name="Leif D."/>
            <person name="Lafferty D."/>
            <person name="Souleyre E."/>
            <person name="Varkonyi-Gasic E."/>
            <person name="Gambi F."/>
            <person name="Hanley J."/>
            <person name="Yao J.-L."/>
            <person name="Cheung J."/>
            <person name="David K."/>
            <person name="Warren B."/>
            <person name="Marsh K."/>
            <person name="Snowden K."/>
            <person name="Lin-Wang K."/>
            <person name="Brian L."/>
            <person name="Martinez-Sanchez M."/>
            <person name="Wang M."/>
            <person name="Ileperuma N."/>
            <person name="Macnee N."/>
            <person name="Campin R."/>
            <person name="Mcatee P."/>
            <person name="Drummond R."/>
            <person name="Espley R."/>
            <person name="Ireland H."/>
            <person name="Wu R."/>
            <person name="Atkinson R."/>
            <person name="Karunairetnam S."/>
            <person name="Bulley S."/>
            <person name="Chunkath S."/>
            <person name="Hanley Z."/>
            <person name="Storey R."/>
            <person name="Thrimawithana A."/>
            <person name="Thomson S."/>
            <person name="David C."/>
            <person name="Testolin R."/>
        </authorList>
    </citation>
    <scope>NUCLEOTIDE SEQUENCE [LARGE SCALE GENOMIC DNA]</scope>
    <source>
        <strain evidence="8">cv. Red5</strain>
        <tissue evidence="7">Young leaf</tissue>
    </source>
</reference>
<dbReference type="SUPFAM" id="SSF159042">
    <property type="entry name" value="Plus3-like"/>
    <property type="match status" value="1"/>
</dbReference>
<dbReference type="OrthoDB" id="1870062at2759"/>
<dbReference type="InterPro" id="IPR045894">
    <property type="entry name" value="At5g08430-like"/>
</dbReference>
<feature type="compositionally biased region" description="Low complexity" evidence="4">
    <location>
        <begin position="587"/>
        <end position="601"/>
    </location>
</feature>
<dbReference type="InParanoid" id="A0A2R6R197"/>
<evidence type="ECO:0000256" key="1">
    <source>
        <dbReference type="ARBA" id="ARBA00022723"/>
    </source>
</evidence>
<dbReference type="CDD" id="cd15568">
    <property type="entry name" value="PHD5_NSD"/>
    <property type="match status" value="1"/>
</dbReference>
<dbReference type="InterPro" id="IPR036128">
    <property type="entry name" value="Plus3-like_sf"/>
</dbReference>
<dbReference type="Gene3D" id="3.30.40.10">
    <property type="entry name" value="Zinc/RING finger domain, C3HC4 (zinc finger)"/>
    <property type="match status" value="1"/>
</dbReference>
<dbReference type="Gramene" id="PSS19015">
    <property type="protein sequence ID" value="PSS19015"/>
    <property type="gene ID" value="CEY00_Acc10957"/>
</dbReference>
<proteinExistence type="predicted"/>
<dbReference type="InterPro" id="IPR013083">
    <property type="entry name" value="Znf_RING/FYVE/PHD"/>
</dbReference>
<name>A0A2R6R197_ACTCC</name>
<keyword evidence="2" id="KW-0863">Zinc-finger</keyword>
<evidence type="ECO:0000256" key="2">
    <source>
        <dbReference type="ARBA" id="ARBA00022771"/>
    </source>
</evidence>
<dbReference type="Pfam" id="PF25980">
    <property type="entry name" value="NERD_plant"/>
    <property type="match status" value="1"/>
</dbReference>
<dbReference type="Pfam" id="PF02201">
    <property type="entry name" value="SWIB"/>
    <property type="match status" value="1"/>
</dbReference>
<evidence type="ECO:0000259" key="5">
    <source>
        <dbReference type="PROSITE" id="PS51360"/>
    </source>
</evidence>
<feature type="domain" description="Plus3" evidence="5">
    <location>
        <begin position="359"/>
        <end position="487"/>
    </location>
</feature>
<dbReference type="AlphaFoldDB" id="A0A2R6R197"/>
<dbReference type="GO" id="GO:0008270">
    <property type="term" value="F:zinc ion binding"/>
    <property type="evidence" value="ECO:0007669"/>
    <property type="project" value="UniProtKB-KW"/>
</dbReference>
<reference evidence="8" key="2">
    <citation type="journal article" date="2018" name="BMC Genomics">
        <title>A manually annotated Actinidia chinensis var. chinensis (kiwifruit) genome highlights the challenges associated with draft genomes and gene prediction in plants.</title>
        <authorList>
            <person name="Pilkington S.M."/>
            <person name="Crowhurst R."/>
            <person name="Hilario E."/>
            <person name="Nardozza S."/>
            <person name="Fraser L."/>
            <person name="Peng Y."/>
            <person name="Gunaseelan K."/>
            <person name="Simpson R."/>
            <person name="Tahir J."/>
            <person name="Deroles S.C."/>
            <person name="Templeton K."/>
            <person name="Luo Z."/>
            <person name="Davy M."/>
            <person name="Cheng C."/>
            <person name="McNeilage M."/>
            <person name="Scaglione D."/>
            <person name="Liu Y."/>
            <person name="Zhang Q."/>
            <person name="Datson P."/>
            <person name="De Silva N."/>
            <person name="Gardiner S.E."/>
            <person name="Bassett H."/>
            <person name="Chagne D."/>
            <person name="McCallum J."/>
            <person name="Dzierzon H."/>
            <person name="Deng C."/>
            <person name="Wang Y.Y."/>
            <person name="Barron L."/>
            <person name="Manako K."/>
            <person name="Bowen J."/>
            <person name="Foster T.M."/>
            <person name="Erridge Z.A."/>
            <person name="Tiffin H."/>
            <person name="Waite C.N."/>
            <person name="Davies K.M."/>
            <person name="Grierson E.P."/>
            <person name="Laing W.A."/>
            <person name="Kirk R."/>
            <person name="Chen X."/>
            <person name="Wood M."/>
            <person name="Montefiori M."/>
            <person name="Brummell D.A."/>
            <person name="Schwinn K.E."/>
            <person name="Catanach A."/>
            <person name="Fullerton C."/>
            <person name="Li D."/>
            <person name="Meiyalaghan S."/>
            <person name="Nieuwenhuizen N."/>
            <person name="Read N."/>
            <person name="Prakash R."/>
            <person name="Hunter D."/>
            <person name="Zhang H."/>
            <person name="McKenzie M."/>
            <person name="Knabel M."/>
            <person name="Harris A."/>
            <person name="Allan A.C."/>
            <person name="Gleave A."/>
            <person name="Chen A."/>
            <person name="Janssen B.J."/>
            <person name="Plunkett B."/>
            <person name="Ampomah-Dwamena C."/>
            <person name="Voogd C."/>
            <person name="Leif D."/>
            <person name="Lafferty D."/>
            <person name="Souleyre E.J.F."/>
            <person name="Varkonyi-Gasic E."/>
            <person name="Gambi F."/>
            <person name="Hanley J."/>
            <person name="Yao J.L."/>
            <person name="Cheung J."/>
            <person name="David K.M."/>
            <person name="Warren B."/>
            <person name="Marsh K."/>
            <person name="Snowden K.C."/>
            <person name="Lin-Wang K."/>
            <person name="Brian L."/>
            <person name="Martinez-Sanchez M."/>
            <person name="Wang M."/>
            <person name="Ileperuma N."/>
            <person name="Macnee N."/>
            <person name="Campin R."/>
            <person name="McAtee P."/>
            <person name="Drummond R.S.M."/>
            <person name="Espley R.V."/>
            <person name="Ireland H.S."/>
            <person name="Wu R."/>
            <person name="Atkinson R.G."/>
            <person name="Karunairetnam S."/>
            <person name="Bulley S."/>
            <person name="Chunkath S."/>
            <person name="Hanley Z."/>
            <person name="Storey R."/>
            <person name="Thrimawithana A.H."/>
            <person name="Thomson S."/>
            <person name="David C."/>
            <person name="Testolin R."/>
            <person name="Huang H."/>
            <person name="Hellens R.P."/>
            <person name="Schaffer R.J."/>
        </authorList>
    </citation>
    <scope>NUCLEOTIDE SEQUENCE [LARGE SCALE GENOMIC DNA]</scope>
    <source>
        <strain evidence="8">cv. Red5</strain>
    </source>
</reference>
<organism evidence="7 8">
    <name type="scientific">Actinidia chinensis var. chinensis</name>
    <name type="common">Chinese soft-hair kiwi</name>
    <dbReference type="NCBI Taxonomy" id="1590841"/>
    <lineage>
        <taxon>Eukaryota</taxon>
        <taxon>Viridiplantae</taxon>
        <taxon>Streptophyta</taxon>
        <taxon>Embryophyta</taxon>
        <taxon>Tracheophyta</taxon>
        <taxon>Spermatophyta</taxon>
        <taxon>Magnoliopsida</taxon>
        <taxon>eudicotyledons</taxon>
        <taxon>Gunneridae</taxon>
        <taxon>Pentapetalae</taxon>
        <taxon>asterids</taxon>
        <taxon>Ericales</taxon>
        <taxon>Actinidiaceae</taxon>
        <taxon>Actinidia</taxon>
    </lineage>
</organism>
<keyword evidence="1" id="KW-0479">Metal-binding</keyword>
<evidence type="ECO:0000256" key="3">
    <source>
        <dbReference type="ARBA" id="ARBA00022833"/>
    </source>
</evidence>
<dbReference type="STRING" id="1590841.A0A2R6R197"/>
<feature type="compositionally biased region" description="Polar residues" evidence="4">
    <location>
        <begin position="565"/>
        <end position="579"/>
    </location>
</feature>
<evidence type="ECO:0000313" key="7">
    <source>
        <dbReference type="EMBL" id="PSS19015.1"/>
    </source>
</evidence>
<dbReference type="SUPFAM" id="SSF57903">
    <property type="entry name" value="FYVE/PHD zinc finger"/>
    <property type="match status" value="1"/>
</dbReference>
<dbReference type="Pfam" id="PF03126">
    <property type="entry name" value="Plus-3"/>
    <property type="match status" value="1"/>
</dbReference>
<keyword evidence="3" id="KW-0862">Zinc</keyword>
<dbReference type="CDD" id="cd10567">
    <property type="entry name" value="SWIB-MDM2_like"/>
    <property type="match status" value="1"/>
</dbReference>
<dbReference type="Proteomes" id="UP000241394">
    <property type="component" value="Chromosome LG10"/>
</dbReference>
<dbReference type="Gene3D" id="3.90.70.200">
    <property type="entry name" value="Plus-3 domain"/>
    <property type="match status" value="1"/>
</dbReference>
<dbReference type="GO" id="GO:0003677">
    <property type="term" value="F:DNA binding"/>
    <property type="evidence" value="ECO:0007669"/>
    <property type="project" value="InterPro"/>
</dbReference>
<dbReference type="PANTHER" id="PTHR46851">
    <property type="entry name" value="OS01G0884500 PROTEIN"/>
    <property type="match status" value="1"/>
</dbReference>
<feature type="compositionally biased region" description="Basic and acidic residues" evidence="4">
    <location>
        <begin position="651"/>
        <end position="675"/>
    </location>
</feature>
<dbReference type="FunCoup" id="A0A2R6R197">
    <property type="interactions" value="515"/>
</dbReference>
<dbReference type="SMART" id="SM00249">
    <property type="entry name" value="PHD"/>
    <property type="match status" value="1"/>
</dbReference>
<dbReference type="PROSITE" id="PS51360">
    <property type="entry name" value="PLUS3"/>
    <property type="match status" value="1"/>
</dbReference>
<feature type="compositionally biased region" description="Basic residues" evidence="4">
    <location>
        <begin position="205"/>
        <end position="214"/>
    </location>
</feature>
<evidence type="ECO:0000259" key="6">
    <source>
        <dbReference type="PROSITE" id="PS51925"/>
    </source>
</evidence>
<feature type="domain" description="DM2" evidence="6">
    <location>
        <begin position="226"/>
        <end position="306"/>
    </location>
</feature>
<dbReference type="OMA" id="THWIPRE"/>
<accession>A0A2R6R197</accession>
<dbReference type="SMART" id="SM00719">
    <property type="entry name" value="Plus3"/>
    <property type="match status" value="1"/>
</dbReference>
<dbReference type="PROSITE" id="PS51925">
    <property type="entry name" value="SWIB_MDM2"/>
    <property type="match status" value="1"/>
</dbReference>
<dbReference type="InterPro" id="IPR003121">
    <property type="entry name" value="SWIB_MDM2_domain"/>
</dbReference>
<comment type="caution">
    <text evidence="7">The sequence shown here is derived from an EMBL/GenBank/DDBJ whole genome shotgun (WGS) entry which is preliminary data.</text>
</comment>
<dbReference type="EMBL" id="NKQK01000010">
    <property type="protein sequence ID" value="PSS19015.1"/>
    <property type="molecule type" value="Genomic_DNA"/>
</dbReference>